<keyword evidence="5" id="KW-0131">Cell cycle</keyword>
<feature type="region of interest" description="Disordered" evidence="7">
    <location>
        <begin position="1"/>
        <end position="71"/>
    </location>
</feature>
<evidence type="ECO:0000256" key="1">
    <source>
        <dbReference type="ARBA" id="ARBA00004123"/>
    </source>
</evidence>
<keyword evidence="9" id="KW-1185">Reference proteome</keyword>
<dbReference type="GO" id="GO:0003677">
    <property type="term" value="F:DNA binding"/>
    <property type="evidence" value="ECO:0007669"/>
    <property type="project" value="UniProtKB-KW"/>
</dbReference>
<evidence type="ECO:0000256" key="5">
    <source>
        <dbReference type="ARBA" id="ARBA00023306"/>
    </source>
</evidence>
<evidence type="ECO:0000256" key="2">
    <source>
        <dbReference type="ARBA" id="ARBA00022705"/>
    </source>
</evidence>
<dbReference type="GO" id="GO:0007064">
    <property type="term" value="P:mitotic sister chromatid cohesion"/>
    <property type="evidence" value="ECO:0007669"/>
    <property type="project" value="InterPro"/>
</dbReference>
<protein>
    <submittedName>
        <fullName evidence="8">Putative sister chromatid cohesion protein Ctf8</fullName>
    </submittedName>
</protein>
<evidence type="ECO:0000256" key="3">
    <source>
        <dbReference type="ARBA" id="ARBA00023125"/>
    </source>
</evidence>
<dbReference type="Proteomes" id="UP000799766">
    <property type="component" value="Unassembled WGS sequence"/>
</dbReference>
<accession>A0A6A6P9D8</accession>
<evidence type="ECO:0000256" key="7">
    <source>
        <dbReference type="SAM" id="MobiDB-lite"/>
    </source>
</evidence>
<dbReference type="AlphaFoldDB" id="A0A6A6P9D8"/>
<organism evidence="8 9">
    <name type="scientific">Lineolata rhizophorae</name>
    <dbReference type="NCBI Taxonomy" id="578093"/>
    <lineage>
        <taxon>Eukaryota</taxon>
        <taxon>Fungi</taxon>
        <taxon>Dikarya</taxon>
        <taxon>Ascomycota</taxon>
        <taxon>Pezizomycotina</taxon>
        <taxon>Dothideomycetes</taxon>
        <taxon>Dothideomycetes incertae sedis</taxon>
        <taxon>Lineolatales</taxon>
        <taxon>Lineolataceae</taxon>
        <taxon>Lineolata</taxon>
    </lineage>
</organism>
<comment type="subcellular location">
    <subcellularLocation>
        <location evidence="1">Nucleus</location>
    </subcellularLocation>
</comment>
<dbReference type="PANTHER" id="PTHR28605">
    <property type="entry name" value="CTF8, CHROMOSOME TRANSMISSION FIDELITY FACTOR 8 HOMOLOG (S. CEREVISIAE)"/>
    <property type="match status" value="1"/>
</dbReference>
<dbReference type="Pfam" id="PF09696">
    <property type="entry name" value="Ctf8"/>
    <property type="match status" value="1"/>
</dbReference>
<comment type="similarity">
    <text evidence="6">Belongs to the CTF8 family.</text>
</comment>
<reference evidence="8" key="1">
    <citation type="journal article" date="2020" name="Stud. Mycol.">
        <title>101 Dothideomycetes genomes: a test case for predicting lifestyles and emergence of pathogens.</title>
        <authorList>
            <person name="Haridas S."/>
            <person name="Albert R."/>
            <person name="Binder M."/>
            <person name="Bloem J."/>
            <person name="Labutti K."/>
            <person name="Salamov A."/>
            <person name="Andreopoulos B."/>
            <person name="Baker S."/>
            <person name="Barry K."/>
            <person name="Bills G."/>
            <person name="Bluhm B."/>
            <person name="Cannon C."/>
            <person name="Castanera R."/>
            <person name="Culley D."/>
            <person name="Daum C."/>
            <person name="Ezra D."/>
            <person name="Gonzalez J."/>
            <person name="Henrissat B."/>
            <person name="Kuo A."/>
            <person name="Liang C."/>
            <person name="Lipzen A."/>
            <person name="Lutzoni F."/>
            <person name="Magnuson J."/>
            <person name="Mondo S."/>
            <person name="Nolan M."/>
            <person name="Ohm R."/>
            <person name="Pangilinan J."/>
            <person name="Park H.-J."/>
            <person name="Ramirez L."/>
            <person name="Alfaro M."/>
            <person name="Sun H."/>
            <person name="Tritt A."/>
            <person name="Yoshinaga Y."/>
            <person name="Zwiers L.-H."/>
            <person name="Turgeon B."/>
            <person name="Goodwin S."/>
            <person name="Spatafora J."/>
            <person name="Crous P."/>
            <person name="Grigoriev I."/>
        </authorList>
    </citation>
    <scope>NUCLEOTIDE SEQUENCE</scope>
    <source>
        <strain evidence="8">ATCC 16933</strain>
    </source>
</reference>
<feature type="compositionally biased region" description="Pro residues" evidence="7">
    <location>
        <begin position="1"/>
        <end position="11"/>
    </location>
</feature>
<keyword evidence="4" id="KW-0539">Nucleus</keyword>
<dbReference type="GO" id="GO:0031390">
    <property type="term" value="C:Ctf18 RFC-like complex"/>
    <property type="evidence" value="ECO:0007669"/>
    <property type="project" value="InterPro"/>
</dbReference>
<dbReference type="OrthoDB" id="121932at2759"/>
<evidence type="ECO:0000256" key="6">
    <source>
        <dbReference type="ARBA" id="ARBA00038447"/>
    </source>
</evidence>
<sequence>MPSVPLHPPQGPASGLSTSNPLPKLLQTPTGLAIVEIQGTINMPPPDEDEEPSPDSSQHVGRLVFPAYSPGNPEDTAWMKRVYLYIGENQRMTGEVKKLPKPLAVIRKREEGGEESQSQAAREELEIVEIVRHKILFAHRPEPVSQE</sequence>
<keyword evidence="3" id="KW-0238">DNA-binding</keyword>
<dbReference type="GO" id="GO:0006260">
    <property type="term" value="P:DNA replication"/>
    <property type="evidence" value="ECO:0007669"/>
    <property type="project" value="UniProtKB-KW"/>
</dbReference>
<evidence type="ECO:0000313" key="8">
    <source>
        <dbReference type="EMBL" id="KAF2460488.1"/>
    </source>
</evidence>
<evidence type="ECO:0000256" key="4">
    <source>
        <dbReference type="ARBA" id="ARBA00023242"/>
    </source>
</evidence>
<dbReference type="PANTHER" id="PTHR28605:SF1">
    <property type="entry name" value="CHROMOSOME TRANSMISSION FIDELITY FACTOR 8"/>
    <property type="match status" value="1"/>
</dbReference>
<evidence type="ECO:0000313" key="9">
    <source>
        <dbReference type="Proteomes" id="UP000799766"/>
    </source>
</evidence>
<gene>
    <name evidence="8" type="ORF">BDY21DRAFT_361435</name>
</gene>
<dbReference type="EMBL" id="MU001673">
    <property type="protein sequence ID" value="KAF2460488.1"/>
    <property type="molecule type" value="Genomic_DNA"/>
</dbReference>
<keyword evidence="2" id="KW-0235">DNA replication</keyword>
<name>A0A6A6P9D8_9PEZI</name>
<proteinExistence type="inferred from homology"/>
<dbReference type="InterPro" id="IPR018607">
    <property type="entry name" value="Ctf8"/>
</dbReference>